<sequence>MVDPTSDLGEDVDEESAPRCATCGDAIVREPTHRVVTWVEDGSVHHRHFCSDDCKADYDDAA</sequence>
<dbReference type="RefSeq" id="WP_227228403.1">
    <property type="nucleotide sequence ID" value="NZ_JAJCVJ010000001.1"/>
</dbReference>
<keyword evidence="2" id="KW-1185">Reference proteome</keyword>
<dbReference type="InterPro" id="IPR055998">
    <property type="entry name" value="DUF7576"/>
</dbReference>
<comment type="caution">
    <text evidence="1">The sequence shown here is derived from an EMBL/GenBank/DDBJ whole genome shotgun (WGS) entry which is preliminary data.</text>
</comment>
<gene>
    <name evidence="1" type="ORF">ACFPJ5_04790</name>
</gene>
<protein>
    <recommendedName>
        <fullName evidence="3">Small CPxCG-related zinc finger protein</fullName>
    </recommendedName>
</protein>
<proteinExistence type="predicted"/>
<dbReference type="Gene3D" id="2.10.110.10">
    <property type="entry name" value="Cysteine Rich Protein"/>
    <property type="match status" value="1"/>
</dbReference>
<name>A0ABD5R8D9_9EURY</name>
<evidence type="ECO:0000313" key="2">
    <source>
        <dbReference type="Proteomes" id="UP001596201"/>
    </source>
</evidence>
<dbReference type="AlphaFoldDB" id="A0ABD5R8D9"/>
<evidence type="ECO:0008006" key="3">
    <source>
        <dbReference type="Google" id="ProtNLM"/>
    </source>
</evidence>
<dbReference type="Proteomes" id="UP001596201">
    <property type="component" value="Unassembled WGS sequence"/>
</dbReference>
<reference evidence="1 2" key="1">
    <citation type="journal article" date="2019" name="Int. J. Syst. Evol. Microbiol.">
        <title>The Global Catalogue of Microorganisms (GCM) 10K type strain sequencing project: providing services to taxonomists for standard genome sequencing and annotation.</title>
        <authorList>
            <consortium name="The Broad Institute Genomics Platform"/>
            <consortium name="The Broad Institute Genome Sequencing Center for Infectious Disease"/>
            <person name="Wu L."/>
            <person name="Ma J."/>
        </authorList>
    </citation>
    <scope>NUCLEOTIDE SEQUENCE [LARGE SCALE GENOMIC DNA]</scope>
    <source>
        <strain evidence="1 2">CGMCC 1.12237</strain>
    </source>
</reference>
<evidence type="ECO:0000313" key="1">
    <source>
        <dbReference type="EMBL" id="MFC5366244.1"/>
    </source>
</evidence>
<dbReference type="Pfam" id="PF24461">
    <property type="entry name" value="DUF7576"/>
    <property type="match status" value="1"/>
</dbReference>
<organism evidence="1 2">
    <name type="scientific">Salinirubrum litoreum</name>
    <dbReference type="NCBI Taxonomy" id="1126234"/>
    <lineage>
        <taxon>Archaea</taxon>
        <taxon>Methanobacteriati</taxon>
        <taxon>Methanobacteriota</taxon>
        <taxon>Stenosarchaea group</taxon>
        <taxon>Halobacteria</taxon>
        <taxon>Halobacteriales</taxon>
        <taxon>Haloferacaceae</taxon>
        <taxon>Salinirubrum</taxon>
    </lineage>
</organism>
<dbReference type="EMBL" id="JBHSKX010000001">
    <property type="protein sequence ID" value="MFC5366244.1"/>
    <property type="molecule type" value="Genomic_DNA"/>
</dbReference>
<accession>A0ABD5R8D9</accession>